<dbReference type="PROSITE" id="PS50913">
    <property type="entry name" value="GRIP"/>
    <property type="match status" value="1"/>
</dbReference>
<evidence type="ECO:0000313" key="9">
    <source>
        <dbReference type="Proteomes" id="UP000265120"/>
    </source>
</evidence>
<keyword evidence="2" id="KW-0963">Cytoplasm</keyword>
<dbReference type="GeneID" id="103392275"/>
<dbReference type="CTD" id="9648"/>
<proteinExistence type="predicted"/>
<name>A0A3P8W822_CYNSE</name>
<feature type="coiled-coil region" evidence="5">
    <location>
        <begin position="1369"/>
        <end position="1435"/>
    </location>
</feature>
<evidence type="ECO:0000256" key="4">
    <source>
        <dbReference type="ARBA" id="ARBA00023054"/>
    </source>
</evidence>
<feature type="region of interest" description="Disordered" evidence="6">
    <location>
        <begin position="1313"/>
        <end position="1333"/>
    </location>
</feature>
<feature type="domain" description="GRIP" evidence="7">
    <location>
        <begin position="1733"/>
        <end position="1783"/>
    </location>
</feature>
<dbReference type="KEGG" id="csem:103392275"/>
<dbReference type="Pfam" id="PF01465">
    <property type="entry name" value="GRIP"/>
    <property type="match status" value="1"/>
</dbReference>
<accession>A0A3P8W822</accession>
<dbReference type="RefSeq" id="XP_008327079.1">
    <property type="nucleotide sequence ID" value="XM_008328857.3"/>
</dbReference>
<gene>
    <name evidence="8" type="primary">GCC2</name>
</gene>
<dbReference type="InParanoid" id="A0A3P8W822"/>
<dbReference type="OMA" id="TEANHFE"/>
<feature type="region of interest" description="Disordered" evidence="6">
    <location>
        <begin position="1044"/>
        <end position="1065"/>
    </location>
</feature>
<keyword evidence="4 5" id="KW-0175">Coiled coil</keyword>
<evidence type="ECO:0000256" key="6">
    <source>
        <dbReference type="SAM" id="MobiDB-lite"/>
    </source>
</evidence>
<feature type="region of interest" description="Disordered" evidence="6">
    <location>
        <begin position="160"/>
        <end position="182"/>
    </location>
</feature>
<dbReference type="GO" id="GO:0005794">
    <property type="term" value="C:Golgi apparatus"/>
    <property type="evidence" value="ECO:0007669"/>
    <property type="project" value="TreeGrafter"/>
</dbReference>
<feature type="compositionally biased region" description="Basic and acidic residues" evidence="6">
    <location>
        <begin position="728"/>
        <end position="738"/>
    </location>
</feature>
<dbReference type="SMART" id="SM00755">
    <property type="entry name" value="Grip"/>
    <property type="match status" value="1"/>
</dbReference>
<dbReference type="InterPro" id="IPR032023">
    <property type="entry name" value="GCC2_Rab_bind"/>
</dbReference>
<sequence>MEDPGGTGAETAAPSPAAKSKLDTLSKDDLIKFCKKQMAAMQKMKSRCADLEKEIESFKQSGGTKSSPDDTSLIQELTERMDALLLQKAEIQQSLVMTSKNLEKTKQQAKDDVAKIQGELSQVLEDHKKKITALESSLNESNTKHREEVAYFQNLLKEREEEDRARESERERQRQAEHASVTERVDEVRQNFVVQLENLRAELEENMERNKQEIAELQEGHQKELTKSQQEVENLREELAQKSLQHDEEMRALEEDFEIERDRLLLLHEELTEQLALKDSFLQDVQEEEEEPTHGSGIAKMLALSRMNQVDLSTVDGDDTDGVRMTAALEDLQSKNTMLQDELTLLSNVKTEMEAELERIKEEFQVEREELEFKINEMQMSKENSTIDPDMTTESEKQEVQVDSEGCVETPDEHQLKTDGLSDLCETLRGDRDAALKECQSLKDKLEIVERELGEKTRQYETMKEQEADTLQQLQDKVEQLTQERETLLTSVKEVTEENSTLMESLAKQKQELEVSAGEDQKLHDQRSAAMEELTRQNEELMAQMQVNETITQDLKEELKSLTEEHEKMQSLLRTLEEEKQKVNEQKAKDFEILLEEKENEFKALKEAQDNKVKQFSEEKEKIELSLKEEIEKERERFFTLELSLKGERDKVSALEMTIKELDSEKTELHQKLEEASSGFAKAQEESELLGSKLSALEAELEQETSEKCHLEVRLKAVTEEAEQSRTSVRELEERMTEVLRQSTEDAEELRARGDQRQDDEMQQLSDPSASEFQTLLEEKAKELIALKEEKETEVQQLNEERRKTELRLEEEMEKGKETVSALETAIKELHVEKNALHQNLEEASSALVKAQEERDLLGSKLSALEAQLEEEKRHLEEKLKVMTEEAEQAQASVREQEEKLKEVLRNSTEEAEELRARVEELGEEKDLLKTTLQHVQQQAEATAASHQDELQAHIQDLEKERMMLKSTMEEMMKDNEGLQRDLLDMKAVCEKISEENHTLQAQINLMAEGKPEEEAEVKEEEKTQYVEQLTEKDSLISKLRSEMAALQESADQSASSEEKAGDEITKKIELLQKDNKDKEERFNKVKAVAVKAKKELDLSKKEVANLKEEIESLKAERERRNSSMKDIIHGAEGYKNLQIDYDKQTEQLDKEKERAEAAERQITELTKRLSSAVTQTETLTSEKEDLMAGLETMRNTVRQLEGQNQDLQKQSASLDKDLLTERAMKEQKMKDLSSAVKEVEELTAQLQKQQQQSQQTAQELEQLRKEAQQNSLLDMEMADYERLVKELNAKISEKDELAEELKSQIDTLSQKEDKLRKENESLKSQIDQEEEKTSKMKQLLVKTKKDLAFSKKQESSLMMRQAFLQGELEANQQLLESSKIEMSELTADRHRLQEQLRSALEQQQRTNVLLQQRISSLQTERDNAKAELVATTSEFESYKVRVHNVLKQQKTKTTAQGEGDGGKQDREQWSSQVAQLKTRLTDSQQNLQSCTAELQQLQIEHDTLLERHNKILQENIGKEAELRERLLSVQSENVTLRSDLSQTQADQLSQIEAQRQAYREQMRKVQDDHRTIVETLQSQLTRVEEQLYALQSQNSPVSMHANRKPLGLDIQRRNGDQIQAGLGMMSLSDVQSMAREEGEGMEMIESESPSPALTPLPSLEQLLTSPDPKQEPFVWTVEPTKEELNQKLSTATRSMEHMNSLLHETEATNAVLMEQITLLKSEVRRLERNQEREKSVANLEYLKNVLLQFIFLRSGSERQALLPVIHTMLQLSPEEKSKLSAIAQGAEEGPASRGTGWSSYLHSWSGIR</sequence>
<feature type="compositionally biased region" description="Basic and acidic residues" evidence="6">
    <location>
        <begin position="1313"/>
        <end position="1322"/>
    </location>
</feature>
<dbReference type="Pfam" id="PF16704">
    <property type="entry name" value="Rab_bind"/>
    <property type="match status" value="1"/>
</dbReference>
<dbReference type="PANTHER" id="PTHR18902:SF25">
    <property type="entry name" value="GRIP AND COILED-COIL DOMAIN-CONTAINING PROTEIN 2"/>
    <property type="match status" value="1"/>
</dbReference>
<evidence type="ECO:0000256" key="3">
    <source>
        <dbReference type="ARBA" id="ARBA00022553"/>
    </source>
</evidence>
<dbReference type="Ensembl" id="ENSCSET00000020946.1">
    <property type="protein sequence ID" value="ENSCSEP00000020685.1"/>
    <property type="gene ID" value="ENSCSEG00000013202.1"/>
</dbReference>
<dbReference type="Gene3D" id="1.10.220.60">
    <property type="entry name" value="GRIP domain"/>
    <property type="match status" value="1"/>
</dbReference>
<evidence type="ECO:0000256" key="5">
    <source>
        <dbReference type="SAM" id="Coils"/>
    </source>
</evidence>
<dbReference type="InterPro" id="IPR000237">
    <property type="entry name" value="GRIP_dom"/>
</dbReference>
<reference evidence="8 9" key="1">
    <citation type="journal article" date="2014" name="Nat. Genet.">
        <title>Whole-genome sequence of a flatfish provides insights into ZW sex chromosome evolution and adaptation to a benthic lifestyle.</title>
        <authorList>
            <person name="Chen S."/>
            <person name="Zhang G."/>
            <person name="Shao C."/>
            <person name="Huang Q."/>
            <person name="Liu G."/>
            <person name="Zhang P."/>
            <person name="Song W."/>
            <person name="An N."/>
            <person name="Chalopin D."/>
            <person name="Volff J.N."/>
            <person name="Hong Y."/>
            <person name="Li Q."/>
            <person name="Sha Z."/>
            <person name="Zhou H."/>
            <person name="Xie M."/>
            <person name="Yu Q."/>
            <person name="Liu Y."/>
            <person name="Xiang H."/>
            <person name="Wang N."/>
            <person name="Wu K."/>
            <person name="Yang C."/>
            <person name="Zhou Q."/>
            <person name="Liao X."/>
            <person name="Yang L."/>
            <person name="Hu Q."/>
            <person name="Zhang J."/>
            <person name="Meng L."/>
            <person name="Jin L."/>
            <person name="Tian Y."/>
            <person name="Lian J."/>
            <person name="Yang J."/>
            <person name="Miao G."/>
            <person name="Liu S."/>
            <person name="Liang Z."/>
            <person name="Yan F."/>
            <person name="Li Y."/>
            <person name="Sun B."/>
            <person name="Zhang H."/>
            <person name="Zhang J."/>
            <person name="Zhu Y."/>
            <person name="Du M."/>
            <person name="Zhao Y."/>
            <person name="Schartl M."/>
            <person name="Tang Q."/>
            <person name="Wang J."/>
        </authorList>
    </citation>
    <scope>NUCLEOTIDE SEQUENCE</scope>
</reference>
<dbReference type="STRING" id="244447.ENSCSEP00000020685"/>
<dbReference type="RefSeq" id="XP_016895485.1">
    <property type="nucleotide sequence ID" value="XM_017039996.2"/>
</dbReference>
<feature type="coiled-coil region" evidence="5">
    <location>
        <begin position="1682"/>
        <end position="1737"/>
    </location>
</feature>
<feature type="coiled-coil region" evidence="5">
    <location>
        <begin position="329"/>
        <end position="381"/>
    </location>
</feature>
<evidence type="ECO:0000313" key="8">
    <source>
        <dbReference type="Ensembl" id="ENSCSEP00000020685.1"/>
    </source>
</evidence>
<evidence type="ECO:0000256" key="1">
    <source>
        <dbReference type="ARBA" id="ARBA00004496"/>
    </source>
</evidence>
<dbReference type="Gene3D" id="1.10.287.1490">
    <property type="match status" value="1"/>
</dbReference>
<dbReference type="GO" id="GO:0034499">
    <property type="term" value="P:late endosome to Golgi transport"/>
    <property type="evidence" value="ECO:0007669"/>
    <property type="project" value="TreeGrafter"/>
</dbReference>
<comment type="subcellular location">
    <subcellularLocation>
        <location evidence="1">Cytoplasm</location>
    </subcellularLocation>
</comment>
<keyword evidence="3" id="KW-0597">Phosphoprotein</keyword>
<keyword evidence="9" id="KW-1185">Reference proteome</keyword>
<evidence type="ECO:0000256" key="2">
    <source>
        <dbReference type="ARBA" id="ARBA00022490"/>
    </source>
</evidence>
<feature type="coiled-coil region" evidence="5">
    <location>
        <begin position="1542"/>
        <end position="1594"/>
    </location>
</feature>
<reference evidence="8" key="3">
    <citation type="submission" date="2025-09" db="UniProtKB">
        <authorList>
            <consortium name="Ensembl"/>
        </authorList>
    </citation>
    <scope>IDENTIFICATION</scope>
</reference>
<dbReference type="InterPro" id="IPR051841">
    <property type="entry name" value="MT-Golgi_org_protein"/>
</dbReference>
<feature type="compositionally biased region" description="Basic and acidic residues" evidence="6">
    <location>
        <begin position="749"/>
        <end position="760"/>
    </location>
</feature>
<feature type="compositionally biased region" description="Low complexity" evidence="6">
    <location>
        <begin position="1045"/>
        <end position="1056"/>
    </location>
</feature>
<organism evidence="8 9">
    <name type="scientific">Cynoglossus semilaevis</name>
    <name type="common">Tongue sole</name>
    <dbReference type="NCBI Taxonomy" id="244447"/>
    <lineage>
        <taxon>Eukaryota</taxon>
        <taxon>Metazoa</taxon>
        <taxon>Chordata</taxon>
        <taxon>Craniata</taxon>
        <taxon>Vertebrata</taxon>
        <taxon>Euteleostomi</taxon>
        <taxon>Actinopterygii</taxon>
        <taxon>Neopterygii</taxon>
        <taxon>Teleostei</taxon>
        <taxon>Neoteleostei</taxon>
        <taxon>Acanthomorphata</taxon>
        <taxon>Carangaria</taxon>
        <taxon>Pleuronectiformes</taxon>
        <taxon>Pleuronectoidei</taxon>
        <taxon>Cynoglossidae</taxon>
        <taxon>Cynoglossinae</taxon>
        <taxon>Cynoglossus</taxon>
    </lineage>
</organism>
<dbReference type="OrthoDB" id="1926336at2759"/>
<feature type="region of interest" description="Disordered" evidence="6">
    <location>
        <begin position="1"/>
        <end position="23"/>
    </location>
</feature>
<protein>
    <submittedName>
        <fullName evidence="8">GRIP and coiled-coil domain containing 2</fullName>
    </submittedName>
</protein>
<dbReference type="FunFam" id="1.10.220.60:FF:000003">
    <property type="entry name" value="GRIP and coiled-coil domain-containing protein 2"/>
    <property type="match status" value="1"/>
</dbReference>
<feature type="region of interest" description="Disordered" evidence="6">
    <location>
        <begin position="720"/>
        <end position="770"/>
    </location>
</feature>
<feature type="region of interest" description="Disordered" evidence="6">
    <location>
        <begin position="1449"/>
        <end position="1473"/>
    </location>
</feature>
<evidence type="ECO:0000259" key="7">
    <source>
        <dbReference type="PROSITE" id="PS50913"/>
    </source>
</evidence>
<dbReference type="GeneTree" id="ENSGT00950000183078"/>
<dbReference type="PANTHER" id="PTHR18902">
    <property type="entry name" value="NUCLEAR MITOTIC APPARATUS PROTEIN 1-RELATED"/>
    <property type="match status" value="1"/>
</dbReference>
<dbReference type="Proteomes" id="UP000265120">
    <property type="component" value="Chromosome 16"/>
</dbReference>
<reference evidence="8" key="2">
    <citation type="submission" date="2025-08" db="UniProtKB">
        <authorList>
            <consortium name="Ensembl"/>
        </authorList>
    </citation>
    <scope>IDENTIFICATION</scope>
</reference>